<dbReference type="Pfam" id="PF25967">
    <property type="entry name" value="RND-MFP_C"/>
    <property type="match status" value="1"/>
</dbReference>
<dbReference type="Pfam" id="PF25917">
    <property type="entry name" value="BSH_RND"/>
    <property type="match status" value="1"/>
</dbReference>
<dbReference type="GO" id="GO:0046677">
    <property type="term" value="P:response to antibiotic"/>
    <property type="evidence" value="ECO:0007669"/>
    <property type="project" value="TreeGrafter"/>
</dbReference>
<evidence type="ECO:0000313" key="8">
    <source>
        <dbReference type="EMBL" id="GAJ30387.1"/>
    </source>
</evidence>
<evidence type="ECO:0000256" key="1">
    <source>
        <dbReference type="ARBA" id="ARBA00004196"/>
    </source>
</evidence>
<dbReference type="Gene3D" id="2.40.30.170">
    <property type="match status" value="1"/>
</dbReference>
<feature type="coiled-coil region" evidence="3">
    <location>
        <begin position="164"/>
        <end position="191"/>
    </location>
</feature>
<keyword evidence="9" id="KW-1185">Reference proteome</keyword>
<accession>A0A023D889</accession>
<proteinExistence type="inferred from homology"/>
<comment type="subcellular location">
    <subcellularLocation>
        <location evidence="1">Cell envelope</location>
    </subcellularLocation>
</comment>
<dbReference type="NCBIfam" id="TIGR01730">
    <property type="entry name" value="RND_mfp"/>
    <property type="match status" value="1"/>
</dbReference>
<comment type="caution">
    <text evidence="8">The sequence shown here is derived from an EMBL/GenBank/DDBJ whole genome shotgun (WGS) entry which is preliminary data.</text>
</comment>
<gene>
    <name evidence="8" type="ORF">Amme_129_011</name>
</gene>
<dbReference type="AlphaFoldDB" id="A0A023D889"/>
<dbReference type="PANTHER" id="PTHR30158">
    <property type="entry name" value="ACRA/E-RELATED COMPONENT OF DRUG EFFLUX TRANSPORTER"/>
    <property type="match status" value="1"/>
</dbReference>
<dbReference type="Gene3D" id="2.40.50.100">
    <property type="match status" value="1"/>
</dbReference>
<dbReference type="InterPro" id="IPR058626">
    <property type="entry name" value="MdtA-like_b-barrel"/>
</dbReference>
<dbReference type="SUPFAM" id="SSF111369">
    <property type="entry name" value="HlyD-like secretion proteins"/>
    <property type="match status" value="1"/>
</dbReference>
<dbReference type="InterPro" id="IPR058627">
    <property type="entry name" value="MdtA-like_C"/>
</dbReference>
<feature type="domain" description="Multidrug resistance protein MdtA-like alpha-helical hairpin" evidence="4">
    <location>
        <begin position="125"/>
        <end position="195"/>
    </location>
</feature>
<evidence type="ECO:0000256" key="3">
    <source>
        <dbReference type="SAM" id="Coils"/>
    </source>
</evidence>
<evidence type="ECO:0000256" key="2">
    <source>
        <dbReference type="ARBA" id="ARBA00009477"/>
    </source>
</evidence>
<feature type="domain" description="Multidrug resistance protein MdtA-like barrel-sandwich hybrid" evidence="5">
    <location>
        <begin position="85"/>
        <end position="228"/>
    </location>
</feature>
<dbReference type="GO" id="GO:0015721">
    <property type="term" value="P:bile acid and bile salt transport"/>
    <property type="evidence" value="ECO:0007669"/>
    <property type="project" value="TreeGrafter"/>
</dbReference>
<reference evidence="9" key="1">
    <citation type="journal article" date="2014" name="FEMS Microbiol. Lett.">
        <title>Draft Genomic DNA Sequence of the Facultatively Methylotrophic Bacterium Acidomonas methanolica type strain MB58.</title>
        <authorList>
            <person name="Higashiura N."/>
            <person name="Hadano H."/>
            <person name="Hirakawa H."/>
            <person name="Matsutani M."/>
            <person name="Takabe S."/>
            <person name="Matsushita K."/>
            <person name="Azuma Y."/>
        </authorList>
    </citation>
    <scope>NUCLEOTIDE SEQUENCE [LARGE SCALE GENOMIC DNA]</scope>
    <source>
        <strain evidence="9">MB58</strain>
    </source>
</reference>
<feature type="domain" description="Multidrug resistance protein MdtA-like C-terminal permuted SH3" evidence="7">
    <location>
        <begin position="326"/>
        <end position="388"/>
    </location>
</feature>
<dbReference type="InterPro" id="IPR058624">
    <property type="entry name" value="MdtA-like_HH"/>
</dbReference>
<organism evidence="8 9">
    <name type="scientific">Acidomonas methanolica NBRC 104435</name>
    <dbReference type="NCBI Taxonomy" id="1231351"/>
    <lineage>
        <taxon>Bacteria</taxon>
        <taxon>Pseudomonadati</taxon>
        <taxon>Pseudomonadota</taxon>
        <taxon>Alphaproteobacteria</taxon>
        <taxon>Acetobacterales</taxon>
        <taxon>Acetobacteraceae</taxon>
        <taxon>Acidomonas</taxon>
    </lineage>
</organism>
<evidence type="ECO:0000259" key="4">
    <source>
        <dbReference type="Pfam" id="PF25876"/>
    </source>
</evidence>
<sequence>MSPMHDRTVCLSATQLRAEGVIFSRVAVSGPALLLSLGLVAGLTGCKQKAAEQQGMPPQPVEVVTIHPHPIHTQTVLPGRTDAYEQAQIRPQVSGMILTRSFKQGSDMHEGDLLYKINPAPYQATYDRAKAALLQAQAAAVSIEAQLRRYRPLATAHAVSSQDYDNTLSQARQAEAQIAQAKANVASAKVNLDWTEVRSPIDGRIGRMLVTPGSLVTAGQTAPIAVVTRLDPIYVDVNLADVDMLRLRREMAQGQIKGNGKGMPPVTLELDDGSTYPRTGELRLAEVTVDPATGTLVLRAEFPNPDKLLLPGMFVHARIDEGEIPDALTVPQVALQRDSKGNPQVLVVGQDSKVAIRPVRVGRIVDQSWQVLDGLKDGDRVIVNGLQKVRPGAKVKVTEAADAPQSKAD</sequence>
<evidence type="ECO:0000259" key="6">
    <source>
        <dbReference type="Pfam" id="PF25944"/>
    </source>
</evidence>
<dbReference type="GO" id="GO:0005886">
    <property type="term" value="C:plasma membrane"/>
    <property type="evidence" value="ECO:0007669"/>
    <property type="project" value="UniProtKB-SubCell"/>
</dbReference>
<dbReference type="Pfam" id="PF25944">
    <property type="entry name" value="Beta-barrel_RND"/>
    <property type="match status" value="1"/>
</dbReference>
<comment type="similarity">
    <text evidence="2">Belongs to the membrane fusion protein (MFP) (TC 8.A.1) family.</text>
</comment>
<keyword evidence="3" id="KW-0175">Coiled coil</keyword>
<evidence type="ECO:0000259" key="7">
    <source>
        <dbReference type="Pfam" id="PF25967"/>
    </source>
</evidence>
<reference evidence="8 9" key="2">
    <citation type="journal article" date="2014" name="FEMS Microbiol. Lett.">
        <title>Draft genomic DNA sequence of the facultatively methylotrophic bacterium Acidomonas methanolica type strain MB58.</title>
        <authorList>
            <person name="Higashiura N."/>
            <person name="Hadano H."/>
            <person name="Hirakawa H."/>
            <person name="Matsutani M."/>
            <person name="Takabe S."/>
            <person name="Matsushita K."/>
            <person name="Azuma Y."/>
        </authorList>
    </citation>
    <scope>NUCLEOTIDE SEQUENCE [LARGE SCALE GENOMIC DNA]</scope>
    <source>
        <strain evidence="8 9">MB58</strain>
    </source>
</reference>
<dbReference type="GO" id="GO:0022857">
    <property type="term" value="F:transmembrane transporter activity"/>
    <property type="evidence" value="ECO:0007669"/>
    <property type="project" value="InterPro"/>
</dbReference>
<dbReference type="PANTHER" id="PTHR30158:SF3">
    <property type="entry name" value="MULTIDRUG EFFLUX PUMP SUBUNIT ACRA-RELATED"/>
    <property type="match status" value="1"/>
</dbReference>
<evidence type="ECO:0000313" key="9">
    <source>
        <dbReference type="Proteomes" id="UP000019760"/>
    </source>
</evidence>
<dbReference type="Pfam" id="PF25876">
    <property type="entry name" value="HH_MFP_RND"/>
    <property type="match status" value="1"/>
</dbReference>
<dbReference type="Gene3D" id="1.10.287.470">
    <property type="entry name" value="Helix hairpin bin"/>
    <property type="match status" value="1"/>
</dbReference>
<dbReference type="Proteomes" id="UP000019760">
    <property type="component" value="Unassembled WGS sequence"/>
</dbReference>
<name>A0A023D889_ACIMT</name>
<dbReference type="EMBL" id="BAND01000128">
    <property type="protein sequence ID" value="GAJ30387.1"/>
    <property type="molecule type" value="Genomic_DNA"/>
</dbReference>
<protein>
    <submittedName>
        <fullName evidence="8">Multidrug resistance efflux pump acriflavin resistance protein</fullName>
    </submittedName>
</protein>
<dbReference type="InterPro" id="IPR006143">
    <property type="entry name" value="RND_pump_MFP"/>
</dbReference>
<dbReference type="InterPro" id="IPR058625">
    <property type="entry name" value="MdtA-like_BSH"/>
</dbReference>
<dbReference type="FunFam" id="2.40.420.20:FF:000001">
    <property type="entry name" value="Efflux RND transporter periplasmic adaptor subunit"/>
    <property type="match status" value="1"/>
</dbReference>
<feature type="domain" description="Multidrug resistance protein MdtA-like beta-barrel" evidence="6">
    <location>
        <begin position="232"/>
        <end position="322"/>
    </location>
</feature>
<dbReference type="Gene3D" id="2.40.420.20">
    <property type="match status" value="1"/>
</dbReference>
<evidence type="ECO:0000259" key="5">
    <source>
        <dbReference type="Pfam" id="PF25917"/>
    </source>
</evidence>